<evidence type="ECO:0000313" key="2">
    <source>
        <dbReference type="EMBL" id="KAJ7628766.1"/>
    </source>
</evidence>
<keyword evidence="3" id="KW-1185">Reference proteome</keyword>
<dbReference type="InterPro" id="IPR046824">
    <property type="entry name" value="Mss51-like_C"/>
</dbReference>
<gene>
    <name evidence="2" type="ORF">FB45DRAFT_43973</name>
</gene>
<sequence length="155" mass="17802">MRGHRRRTLWVPARVKAAWTSLDGSTWEREFGDELYKYYGIHAWLPITPWLCTVSDTLTMAMTILFALEKLNNDNDAWTRKQTLTIHVLVRHSALECMASIVFEEIIHRLPGVKTLKMVFCGPAVPKAGITENCNTCPDCTQRGNKRIYEYAAKE</sequence>
<dbReference type="EMBL" id="JARKIF010000010">
    <property type="protein sequence ID" value="KAJ7628766.1"/>
    <property type="molecule type" value="Genomic_DNA"/>
</dbReference>
<reference evidence="2" key="1">
    <citation type="submission" date="2023-03" db="EMBL/GenBank/DDBJ databases">
        <title>Massive genome expansion in bonnet fungi (Mycena s.s.) driven by repeated elements and novel gene families across ecological guilds.</title>
        <authorList>
            <consortium name="Lawrence Berkeley National Laboratory"/>
            <person name="Harder C.B."/>
            <person name="Miyauchi S."/>
            <person name="Viragh M."/>
            <person name="Kuo A."/>
            <person name="Thoen E."/>
            <person name="Andreopoulos B."/>
            <person name="Lu D."/>
            <person name="Skrede I."/>
            <person name="Drula E."/>
            <person name="Henrissat B."/>
            <person name="Morin E."/>
            <person name="Kohler A."/>
            <person name="Barry K."/>
            <person name="LaButti K."/>
            <person name="Morin E."/>
            <person name="Salamov A."/>
            <person name="Lipzen A."/>
            <person name="Mereny Z."/>
            <person name="Hegedus B."/>
            <person name="Baldrian P."/>
            <person name="Stursova M."/>
            <person name="Weitz H."/>
            <person name="Taylor A."/>
            <person name="Grigoriev I.V."/>
            <person name="Nagy L.G."/>
            <person name="Martin F."/>
            <person name="Kauserud H."/>
        </authorList>
    </citation>
    <scope>NUCLEOTIDE SEQUENCE</scope>
    <source>
        <strain evidence="2">9284</strain>
    </source>
</reference>
<name>A0AAD7BRW2_9AGAR</name>
<dbReference type="Proteomes" id="UP001221142">
    <property type="component" value="Unassembled WGS sequence"/>
</dbReference>
<dbReference type="AlphaFoldDB" id="A0AAD7BRW2"/>
<evidence type="ECO:0000259" key="1">
    <source>
        <dbReference type="Pfam" id="PF20179"/>
    </source>
</evidence>
<feature type="domain" description="Mitochondrial splicing suppressor 51-like C-terminal" evidence="1">
    <location>
        <begin position="62"/>
        <end position="148"/>
    </location>
</feature>
<accession>A0AAD7BRW2</accession>
<comment type="caution">
    <text evidence="2">The sequence shown here is derived from an EMBL/GenBank/DDBJ whole genome shotgun (WGS) entry which is preliminary data.</text>
</comment>
<proteinExistence type="predicted"/>
<organism evidence="2 3">
    <name type="scientific">Roridomyces roridus</name>
    <dbReference type="NCBI Taxonomy" id="1738132"/>
    <lineage>
        <taxon>Eukaryota</taxon>
        <taxon>Fungi</taxon>
        <taxon>Dikarya</taxon>
        <taxon>Basidiomycota</taxon>
        <taxon>Agaricomycotina</taxon>
        <taxon>Agaricomycetes</taxon>
        <taxon>Agaricomycetidae</taxon>
        <taxon>Agaricales</taxon>
        <taxon>Marasmiineae</taxon>
        <taxon>Mycenaceae</taxon>
        <taxon>Roridomyces</taxon>
    </lineage>
</organism>
<dbReference type="Pfam" id="PF20179">
    <property type="entry name" value="MSS51_C"/>
    <property type="match status" value="1"/>
</dbReference>
<protein>
    <recommendedName>
        <fullName evidence="1">Mitochondrial splicing suppressor 51-like C-terminal domain-containing protein</fullName>
    </recommendedName>
</protein>
<evidence type="ECO:0000313" key="3">
    <source>
        <dbReference type="Proteomes" id="UP001221142"/>
    </source>
</evidence>